<dbReference type="Proteomes" id="UP000092993">
    <property type="component" value="Unassembled WGS sequence"/>
</dbReference>
<gene>
    <name evidence="2" type="ORF">A0H81_14988</name>
</gene>
<organism evidence="2 3">
    <name type="scientific">Grifola frondosa</name>
    <name type="common">Maitake</name>
    <name type="synonym">Polyporus frondosus</name>
    <dbReference type="NCBI Taxonomy" id="5627"/>
    <lineage>
        <taxon>Eukaryota</taxon>
        <taxon>Fungi</taxon>
        <taxon>Dikarya</taxon>
        <taxon>Basidiomycota</taxon>
        <taxon>Agaricomycotina</taxon>
        <taxon>Agaricomycetes</taxon>
        <taxon>Polyporales</taxon>
        <taxon>Grifolaceae</taxon>
        <taxon>Grifola</taxon>
    </lineage>
</organism>
<accession>A0A1C7LQF7</accession>
<comment type="caution">
    <text evidence="2">The sequence shown here is derived from an EMBL/GenBank/DDBJ whole genome shotgun (WGS) entry which is preliminary data.</text>
</comment>
<reference evidence="2 3" key="1">
    <citation type="submission" date="2016-03" db="EMBL/GenBank/DDBJ databases">
        <title>Whole genome sequencing of Grifola frondosa 9006-11.</title>
        <authorList>
            <person name="Min B."/>
            <person name="Park H."/>
            <person name="Kim J.-G."/>
            <person name="Cho H."/>
            <person name="Oh Y.-L."/>
            <person name="Kong W.-S."/>
            <person name="Choi I.-G."/>
        </authorList>
    </citation>
    <scope>NUCLEOTIDE SEQUENCE [LARGE SCALE GENOMIC DNA]</scope>
    <source>
        <strain evidence="2 3">9006-11</strain>
    </source>
</reference>
<evidence type="ECO:0000313" key="2">
    <source>
        <dbReference type="EMBL" id="OBZ65014.1"/>
    </source>
</evidence>
<feature type="compositionally biased region" description="Polar residues" evidence="1">
    <location>
        <begin position="50"/>
        <end position="67"/>
    </location>
</feature>
<evidence type="ECO:0000313" key="3">
    <source>
        <dbReference type="Proteomes" id="UP000092993"/>
    </source>
</evidence>
<dbReference type="AlphaFoldDB" id="A0A1C7LQF7"/>
<dbReference type="OrthoDB" id="2803716at2759"/>
<dbReference type="EMBL" id="LUGG01000060">
    <property type="protein sequence ID" value="OBZ65014.1"/>
    <property type="molecule type" value="Genomic_DNA"/>
</dbReference>
<proteinExistence type="predicted"/>
<feature type="region of interest" description="Disordered" evidence="1">
    <location>
        <begin position="50"/>
        <end position="79"/>
    </location>
</feature>
<name>A0A1C7LQF7_GRIFR</name>
<sequence>MIEPKSPVTLVIEESFSEFPVFFLESDEGVPLSPSSVILRHRHLDPSSVTASNPIPTAIARNTNISQKSKEGNVESLPARSSVSLSYADLEQYSPPSVSSASVRTALKGYQSFYLRGMSTQYEVAVM</sequence>
<evidence type="ECO:0000256" key="1">
    <source>
        <dbReference type="SAM" id="MobiDB-lite"/>
    </source>
</evidence>
<protein>
    <submittedName>
        <fullName evidence="2">Uncharacterized protein</fullName>
    </submittedName>
</protein>
<keyword evidence="3" id="KW-1185">Reference proteome</keyword>